<dbReference type="EMBL" id="JAEPBG010000004">
    <property type="protein sequence ID" value="MBK4735147.1"/>
    <property type="molecule type" value="Genomic_DNA"/>
</dbReference>
<evidence type="ECO:0000259" key="3">
    <source>
        <dbReference type="Pfam" id="PF01557"/>
    </source>
</evidence>
<dbReference type="GO" id="GO:0016787">
    <property type="term" value="F:hydrolase activity"/>
    <property type="evidence" value="ECO:0007669"/>
    <property type="project" value="UniProtKB-KW"/>
</dbReference>
<evidence type="ECO:0000256" key="1">
    <source>
        <dbReference type="ARBA" id="ARBA00010211"/>
    </source>
</evidence>
<organism evidence="4 5">
    <name type="scientific">Noviherbaspirillum pedocola</name>
    <dbReference type="NCBI Taxonomy" id="2801341"/>
    <lineage>
        <taxon>Bacteria</taxon>
        <taxon>Pseudomonadati</taxon>
        <taxon>Pseudomonadota</taxon>
        <taxon>Betaproteobacteria</taxon>
        <taxon>Burkholderiales</taxon>
        <taxon>Oxalobacteraceae</taxon>
        <taxon>Noviherbaspirillum</taxon>
    </lineage>
</organism>
<dbReference type="InterPro" id="IPR011234">
    <property type="entry name" value="Fumarylacetoacetase-like_C"/>
</dbReference>
<keyword evidence="4" id="KW-0378">Hydrolase</keyword>
<reference evidence="4" key="1">
    <citation type="submission" date="2021-01" db="EMBL/GenBank/DDBJ databases">
        <title>Genome sequence of strain Noviherbaspirillum sp. DKR-6.</title>
        <authorList>
            <person name="Chaudhary D.K."/>
        </authorList>
    </citation>
    <scope>NUCLEOTIDE SEQUENCE</scope>
    <source>
        <strain evidence="4">DKR-6</strain>
    </source>
</reference>
<dbReference type="GO" id="GO:0046872">
    <property type="term" value="F:metal ion binding"/>
    <property type="evidence" value="ECO:0007669"/>
    <property type="project" value="UniProtKB-KW"/>
</dbReference>
<comment type="caution">
    <text evidence="4">The sequence shown here is derived from an EMBL/GenBank/DDBJ whole genome shotgun (WGS) entry which is preliminary data.</text>
</comment>
<sequence>MDERYRSEACMPQDAESALLIGRVWEPGIGPTLAQIRPDGAYDLTPLAATCSALLDLPQPAAAVRNAKALRRIAPLDALLRNSEEAARDTALPWLLAPCDLQAIKASGVTFVSSMLERVIEEQARGDASRAEEVRRAIAAVIGDDLSRVVPGSEDAARLKEVLIERGAWSQYLEVGIGPDAEIFTKAQPMSAVGLGSEIGLHPKSDWNNPEPEIVLAVNSRGETVGATLGNDVNLRDFEGRSALLLGKSKDNNASCAIGPFIRLFDEGYTIDHVRRCNLDMRIEGPEGFVLTGSSPMSQISRDPLDLVTHAMGPNHQYPDGMLLFLGTMFSPTEDRFAPGQGFTHEVGDIVRISTPGLGTLVNRVNRSDRIAPWTFGAGALMRNLAQRGLLS</sequence>
<keyword evidence="5" id="KW-1185">Reference proteome</keyword>
<dbReference type="Gene3D" id="3.90.850.10">
    <property type="entry name" value="Fumarylacetoacetase-like, C-terminal domain"/>
    <property type="match status" value="1"/>
</dbReference>
<dbReference type="PANTHER" id="PTHR42796:SF7">
    <property type="entry name" value="2-DEHYDRO-3-DEOXY-D-ARABINONATE DEHYDRATASE"/>
    <property type="match status" value="1"/>
</dbReference>
<feature type="domain" description="Fumarylacetoacetase-like C-terminal" evidence="3">
    <location>
        <begin position="181"/>
        <end position="365"/>
    </location>
</feature>
<dbReference type="GO" id="GO:0044281">
    <property type="term" value="P:small molecule metabolic process"/>
    <property type="evidence" value="ECO:0007669"/>
    <property type="project" value="UniProtKB-ARBA"/>
</dbReference>
<evidence type="ECO:0000256" key="2">
    <source>
        <dbReference type="ARBA" id="ARBA00022723"/>
    </source>
</evidence>
<dbReference type="InterPro" id="IPR036663">
    <property type="entry name" value="Fumarylacetoacetase_C_sf"/>
</dbReference>
<dbReference type="Proteomes" id="UP000622890">
    <property type="component" value="Unassembled WGS sequence"/>
</dbReference>
<dbReference type="PANTHER" id="PTHR42796">
    <property type="entry name" value="FUMARYLACETOACETATE HYDROLASE DOMAIN-CONTAINING PROTEIN 2A-RELATED"/>
    <property type="match status" value="1"/>
</dbReference>
<name>A0A934W5N1_9BURK</name>
<dbReference type="Pfam" id="PF01557">
    <property type="entry name" value="FAA_hydrolase"/>
    <property type="match status" value="1"/>
</dbReference>
<evidence type="ECO:0000313" key="4">
    <source>
        <dbReference type="EMBL" id="MBK4735147.1"/>
    </source>
</evidence>
<gene>
    <name evidence="4" type="ORF">JJB74_11045</name>
</gene>
<dbReference type="AlphaFoldDB" id="A0A934W5N1"/>
<dbReference type="InterPro" id="IPR051121">
    <property type="entry name" value="FAH"/>
</dbReference>
<dbReference type="RefSeq" id="WP_200591935.1">
    <property type="nucleotide sequence ID" value="NZ_JAEPBG010000004.1"/>
</dbReference>
<evidence type="ECO:0000313" key="5">
    <source>
        <dbReference type="Proteomes" id="UP000622890"/>
    </source>
</evidence>
<comment type="similarity">
    <text evidence="1">Belongs to the FAH family.</text>
</comment>
<proteinExistence type="inferred from homology"/>
<protein>
    <submittedName>
        <fullName evidence="4">Fumarylacetoacetate hydrolase family protein</fullName>
    </submittedName>
</protein>
<accession>A0A934W5N1</accession>
<dbReference type="SUPFAM" id="SSF56529">
    <property type="entry name" value="FAH"/>
    <property type="match status" value="1"/>
</dbReference>
<keyword evidence="2" id="KW-0479">Metal-binding</keyword>